<name>A0ABS9T129_9ACTN</name>
<accession>A0ABS9T129</accession>
<gene>
    <name evidence="2" type="ORF">MMA15_17975</name>
</gene>
<evidence type="ECO:0000313" key="3">
    <source>
        <dbReference type="Proteomes" id="UP001166784"/>
    </source>
</evidence>
<feature type="compositionally biased region" description="Low complexity" evidence="1">
    <location>
        <begin position="382"/>
        <end position="413"/>
    </location>
</feature>
<sequence length="514" mass="55508">MRTQIFFASTLYGAATLAAAIDAGCFSPDLRHGGPQADNRLLLVSNNAGNPETTPALDTMPGFERLRGRFDRVLSWNEAIHPFHPGGWSPRGDDVPMWERYLRLLWGLGDDDVELVVESIQVEPALAVARLFPDAPIEVYADGLMSYGPTRNKLDPLVGSRVRRLLHLDLLPGLEPLLLTEFGVPSEVVPTGAFKSVLAELARDVPPSVASAPRGGALLLGQYMSALEILTAEEEERLHVRMLRGAAKLGHRSVVFKPHPVAPPRFSRALEKEAGELGVELRVLNTPVLAEVLYEQMRPELVVGCFSTALLTAASFYGLHAARTGTGLLLERIAPYQNSNRVPVTLVDALLPDVDEEAAGAETAGPGTAAKRTAGTEKTADAEGTANTEGTAGAGEADVRAASAGSGETASGSRPRHAPGGIPDAAETERRLAALLRTVGFCMQPEILPELRGDAERYLSTRLDSRTRRYFKRRRLTALALPGGVPRQFAFLRRRPMVRRAARRVRAVKRAALG</sequence>
<comment type="caution">
    <text evidence="2">The sequence shown here is derived from an EMBL/GenBank/DDBJ whole genome shotgun (WGS) entry which is preliminary data.</text>
</comment>
<evidence type="ECO:0000256" key="1">
    <source>
        <dbReference type="SAM" id="MobiDB-lite"/>
    </source>
</evidence>
<evidence type="ECO:0000313" key="2">
    <source>
        <dbReference type="EMBL" id="MCH6162202.1"/>
    </source>
</evidence>
<dbReference type="RefSeq" id="WP_241063265.1">
    <property type="nucleotide sequence ID" value="NZ_JAKWJU010000002.1"/>
</dbReference>
<reference evidence="2" key="1">
    <citation type="submission" date="2022-03" db="EMBL/GenBank/DDBJ databases">
        <authorList>
            <person name="Santos J.D.N."/>
            <person name="Kallscheuer N."/>
            <person name="Jogler C."/>
            <person name="Lage O.M."/>
        </authorList>
    </citation>
    <scope>NUCLEOTIDE SEQUENCE</scope>
    <source>
        <strain evidence="2">M600PL45_2</strain>
    </source>
</reference>
<dbReference type="Pfam" id="PF07388">
    <property type="entry name" value="A-2_8-polyST"/>
    <property type="match status" value="1"/>
</dbReference>
<proteinExistence type="predicted"/>
<dbReference type="InterPro" id="IPR010866">
    <property type="entry name" value="A-2_8-polyST"/>
</dbReference>
<protein>
    <submittedName>
        <fullName evidence="2">Uncharacterized protein</fullName>
    </submittedName>
</protein>
<dbReference type="Proteomes" id="UP001166784">
    <property type="component" value="Unassembled WGS sequence"/>
</dbReference>
<dbReference type="EMBL" id="JAKWJU010000002">
    <property type="protein sequence ID" value="MCH6162202.1"/>
    <property type="molecule type" value="Genomic_DNA"/>
</dbReference>
<feature type="compositionally biased region" description="Low complexity" evidence="1">
    <location>
        <begin position="360"/>
        <end position="370"/>
    </location>
</feature>
<organism evidence="2 3">
    <name type="scientific">Streptomyces marispadix</name>
    <dbReference type="NCBI Taxonomy" id="2922868"/>
    <lineage>
        <taxon>Bacteria</taxon>
        <taxon>Bacillati</taxon>
        <taxon>Actinomycetota</taxon>
        <taxon>Actinomycetes</taxon>
        <taxon>Kitasatosporales</taxon>
        <taxon>Streptomycetaceae</taxon>
        <taxon>Streptomyces</taxon>
    </lineage>
</organism>
<keyword evidence="3" id="KW-1185">Reference proteome</keyword>
<reference evidence="2" key="2">
    <citation type="journal article" date="2023" name="Int. J. Syst. Evol. Microbiol.">
        <title>Streptomyces marispadix sp. nov., isolated from marine beach sediment of the Northern Coast of Portugal.</title>
        <authorList>
            <person name="dos Santos J.D.N."/>
            <person name="Vitorino I.R."/>
            <person name="Kallscheuer N."/>
            <person name="Srivastava A."/>
            <person name="Krautwurst S."/>
            <person name="Marz M."/>
            <person name="Jogler C."/>
            <person name="Lobo Da Cunha A."/>
            <person name="Catita J."/>
            <person name="Goncalves H."/>
            <person name="Gonzalez I."/>
            <person name="Reyes F."/>
            <person name="Lage O.M."/>
        </authorList>
    </citation>
    <scope>NUCLEOTIDE SEQUENCE</scope>
    <source>
        <strain evidence="2">M600PL45_2</strain>
    </source>
</reference>
<feature type="region of interest" description="Disordered" evidence="1">
    <location>
        <begin position="358"/>
        <end position="423"/>
    </location>
</feature>